<dbReference type="EMBL" id="BAEH01000075">
    <property type="protein sequence ID" value="GAB19125.1"/>
    <property type="molecule type" value="Genomic_DNA"/>
</dbReference>
<keyword evidence="2" id="KW-0812">Transmembrane</keyword>
<organism evidence="3 4">
    <name type="scientific">Gordonia effusa NBRC 100432</name>
    <dbReference type="NCBI Taxonomy" id="1077974"/>
    <lineage>
        <taxon>Bacteria</taxon>
        <taxon>Bacillati</taxon>
        <taxon>Actinomycetota</taxon>
        <taxon>Actinomycetes</taxon>
        <taxon>Mycobacteriales</taxon>
        <taxon>Gordoniaceae</taxon>
        <taxon>Gordonia</taxon>
    </lineage>
</organism>
<keyword evidence="2" id="KW-0472">Membrane</keyword>
<evidence type="ECO:0000313" key="3">
    <source>
        <dbReference type="EMBL" id="GAB19125.1"/>
    </source>
</evidence>
<feature type="transmembrane region" description="Helical" evidence="2">
    <location>
        <begin position="77"/>
        <end position="97"/>
    </location>
</feature>
<reference evidence="3 4" key="1">
    <citation type="submission" date="2011-12" db="EMBL/GenBank/DDBJ databases">
        <title>Whole genome shotgun sequence of Gordonia effusa NBRC 100432.</title>
        <authorList>
            <person name="Yoshida I."/>
            <person name="Takarada H."/>
            <person name="Hosoyama A."/>
            <person name="Tsuchikane K."/>
            <person name="Katsumata H."/>
            <person name="Yamazaki S."/>
            <person name="Fujita N."/>
        </authorList>
    </citation>
    <scope>NUCLEOTIDE SEQUENCE [LARGE SCALE GENOMIC DNA]</scope>
    <source>
        <strain evidence="3 4">NBRC 100432</strain>
    </source>
</reference>
<dbReference type="Proteomes" id="UP000035034">
    <property type="component" value="Unassembled WGS sequence"/>
</dbReference>
<sequence>MNDSHANHRDFSGENCRVTTPPPPTPTLPTPPRERSPLVDIAISTVIGLVVLVPGHIVGIYDNPEYPTESFETSGWWPTWMFDTAPVILFVILLLIGPHTGTTHQRRCRGGCTAGRNTHIRDSPIF</sequence>
<gene>
    <name evidence="3" type="ORF">GOEFS_075_00460</name>
</gene>
<protein>
    <submittedName>
        <fullName evidence="3">Uncharacterized protein</fullName>
    </submittedName>
</protein>
<keyword evidence="4" id="KW-1185">Reference proteome</keyword>
<feature type="transmembrane region" description="Helical" evidence="2">
    <location>
        <begin position="38"/>
        <end position="57"/>
    </location>
</feature>
<evidence type="ECO:0000313" key="4">
    <source>
        <dbReference type="Proteomes" id="UP000035034"/>
    </source>
</evidence>
<feature type="region of interest" description="Disordered" evidence="1">
    <location>
        <begin position="1"/>
        <end position="35"/>
    </location>
</feature>
<name>H0R220_9ACTN</name>
<feature type="compositionally biased region" description="Pro residues" evidence="1">
    <location>
        <begin position="20"/>
        <end position="31"/>
    </location>
</feature>
<dbReference type="AlphaFoldDB" id="H0R220"/>
<evidence type="ECO:0000256" key="1">
    <source>
        <dbReference type="SAM" id="MobiDB-lite"/>
    </source>
</evidence>
<accession>H0R220</accession>
<comment type="caution">
    <text evidence="3">The sequence shown here is derived from an EMBL/GenBank/DDBJ whole genome shotgun (WGS) entry which is preliminary data.</text>
</comment>
<proteinExistence type="predicted"/>
<feature type="compositionally biased region" description="Basic and acidic residues" evidence="1">
    <location>
        <begin position="1"/>
        <end position="12"/>
    </location>
</feature>
<keyword evidence="2" id="KW-1133">Transmembrane helix</keyword>
<evidence type="ECO:0000256" key="2">
    <source>
        <dbReference type="SAM" id="Phobius"/>
    </source>
</evidence>